<proteinExistence type="predicted"/>
<evidence type="ECO:0000313" key="2">
    <source>
        <dbReference type="Proteomes" id="UP001549207"/>
    </source>
</evidence>
<accession>A0ACC6THW6</accession>
<keyword evidence="2" id="KW-1185">Reference proteome</keyword>
<comment type="caution">
    <text evidence="1">The sequence shown here is derived from an EMBL/GenBank/DDBJ whole genome shotgun (WGS) entry which is preliminary data.</text>
</comment>
<sequence length="95" mass="11132">MEEERLGWHWNEGDRVRYRHPDPKRRDIVEGVIDKKDWGVEKGTEIYRFLVIADGESDRWSVQPGQLQKATGEPTDEPVNRRADIPLPPSFFKDS</sequence>
<dbReference type="EMBL" id="JBEPNJ010000012">
    <property type="protein sequence ID" value="MET3773220.1"/>
    <property type="molecule type" value="Genomic_DNA"/>
</dbReference>
<reference evidence="1" key="1">
    <citation type="submission" date="2024-06" db="EMBL/GenBank/DDBJ databases">
        <title>Genomic Encyclopedia of Type Strains, Phase IV (KMG-IV): sequencing the most valuable type-strain genomes for metagenomic binning, comparative biology and taxonomic classification.</title>
        <authorList>
            <person name="Goeker M."/>
        </authorList>
    </citation>
    <scope>NUCLEOTIDE SEQUENCE</scope>
    <source>
        <strain evidence="1">SJCon</strain>
    </source>
</reference>
<organism evidence="1 2">
    <name type="scientific">Arthrobacter nitrophenolicus</name>
    <dbReference type="NCBI Taxonomy" id="683150"/>
    <lineage>
        <taxon>Bacteria</taxon>
        <taxon>Bacillati</taxon>
        <taxon>Actinomycetota</taxon>
        <taxon>Actinomycetes</taxon>
        <taxon>Micrococcales</taxon>
        <taxon>Micrococcaceae</taxon>
        <taxon>Arthrobacter</taxon>
    </lineage>
</organism>
<protein>
    <submittedName>
        <fullName evidence="1">Uncharacterized protein</fullName>
    </submittedName>
</protein>
<evidence type="ECO:0000313" key="1">
    <source>
        <dbReference type="EMBL" id="MET3773220.1"/>
    </source>
</evidence>
<gene>
    <name evidence="1" type="ORF">ABIC98_002880</name>
</gene>
<name>A0ACC6THW6_9MICC</name>
<dbReference type="Proteomes" id="UP001549207">
    <property type="component" value="Unassembled WGS sequence"/>
</dbReference>